<dbReference type="EMBL" id="JAHLFT010000087">
    <property type="protein sequence ID" value="MBU3828839.1"/>
    <property type="molecule type" value="Genomic_DNA"/>
</dbReference>
<dbReference type="AlphaFoldDB" id="A0A9E2KSX6"/>
<gene>
    <name evidence="1" type="ORF">H9806_06915</name>
</gene>
<evidence type="ECO:0000313" key="2">
    <source>
        <dbReference type="Proteomes" id="UP000823844"/>
    </source>
</evidence>
<comment type="caution">
    <text evidence="1">The sequence shown here is derived from an EMBL/GenBank/DDBJ whole genome shotgun (WGS) entry which is preliminary data.</text>
</comment>
<sequence>MVLTKQPSPLAQQITVIMIPISSVKLLKKEISKKKAEIPKKNKLLAKLSK</sequence>
<dbReference type="Proteomes" id="UP000823844">
    <property type="component" value="Unassembled WGS sequence"/>
</dbReference>
<accession>A0A9E2KSX6</accession>
<name>A0A9E2KSX6_9LACO</name>
<reference evidence="1" key="2">
    <citation type="submission" date="2021-04" db="EMBL/GenBank/DDBJ databases">
        <authorList>
            <person name="Gilroy R."/>
        </authorList>
    </citation>
    <scope>NUCLEOTIDE SEQUENCE</scope>
    <source>
        <strain evidence="1">F6-686</strain>
    </source>
</reference>
<reference evidence="1" key="1">
    <citation type="journal article" date="2021" name="PeerJ">
        <title>Extensive microbial diversity within the chicken gut microbiome revealed by metagenomics and culture.</title>
        <authorList>
            <person name="Gilroy R."/>
            <person name="Ravi A."/>
            <person name="Getino M."/>
            <person name="Pursley I."/>
            <person name="Horton D.L."/>
            <person name="Alikhan N.F."/>
            <person name="Baker D."/>
            <person name="Gharbi K."/>
            <person name="Hall N."/>
            <person name="Watson M."/>
            <person name="Adriaenssens E.M."/>
            <person name="Foster-Nyarko E."/>
            <person name="Jarju S."/>
            <person name="Secka A."/>
            <person name="Antonio M."/>
            <person name="Oren A."/>
            <person name="Chaudhuri R.R."/>
            <person name="La Ragione R."/>
            <person name="Hildebrand F."/>
            <person name="Pallen M.J."/>
        </authorList>
    </citation>
    <scope>NUCLEOTIDE SEQUENCE</scope>
    <source>
        <strain evidence="1">F6-686</strain>
    </source>
</reference>
<organism evidence="1 2">
    <name type="scientific">Candidatus Lactobacillus pullistercoris</name>
    <dbReference type="NCBI Taxonomy" id="2838636"/>
    <lineage>
        <taxon>Bacteria</taxon>
        <taxon>Bacillati</taxon>
        <taxon>Bacillota</taxon>
        <taxon>Bacilli</taxon>
        <taxon>Lactobacillales</taxon>
        <taxon>Lactobacillaceae</taxon>
        <taxon>Lactobacillus</taxon>
    </lineage>
</organism>
<proteinExistence type="predicted"/>
<protein>
    <submittedName>
        <fullName evidence="1">Uncharacterized protein</fullName>
    </submittedName>
</protein>
<evidence type="ECO:0000313" key="1">
    <source>
        <dbReference type="EMBL" id="MBU3828839.1"/>
    </source>
</evidence>